<gene>
    <name evidence="2" type="ORF">FHX44_11161</name>
</gene>
<name>A0A561SHE5_9PSEU</name>
<comment type="caution">
    <text evidence="2">The sequence shown here is derived from an EMBL/GenBank/DDBJ whole genome shotgun (WGS) entry which is preliminary data.</text>
</comment>
<dbReference type="AlphaFoldDB" id="A0A561SHE5"/>
<dbReference type="InterPro" id="IPR046156">
    <property type="entry name" value="DUF6158"/>
</dbReference>
<proteinExistence type="predicted"/>
<dbReference type="EMBL" id="VIWU01000001">
    <property type="protein sequence ID" value="TWF74282.1"/>
    <property type="molecule type" value="Genomic_DNA"/>
</dbReference>
<protein>
    <submittedName>
        <fullName evidence="2">Uncharacterized protein</fullName>
    </submittedName>
</protein>
<dbReference type="Pfam" id="PF19655">
    <property type="entry name" value="DUF6158"/>
    <property type="match status" value="1"/>
</dbReference>
<sequence length="99" mass="10916">MWSASGGHSCPMTDRSHGIAPAELADDVLRRELAHLHETRHDTLLGGSESALHAHTERMLALEQEFLRRFPEAGAPDPRRTRAGSRENAGQPVSGRRID</sequence>
<reference evidence="2 3" key="1">
    <citation type="submission" date="2019-06" db="EMBL/GenBank/DDBJ databases">
        <title>Sequencing the genomes of 1000 actinobacteria strains.</title>
        <authorList>
            <person name="Klenk H.-P."/>
        </authorList>
    </citation>
    <scope>NUCLEOTIDE SEQUENCE [LARGE SCALE GENOMIC DNA]</scope>
    <source>
        <strain evidence="2 3">DSM 45671</strain>
    </source>
</reference>
<evidence type="ECO:0000313" key="3">
    <source>
        <dbReference type="Proteomes" id="UP000321261"/>
    </source>
</evidence>
<accession>A0A561SHE5</accession>
<keyword evidence="3" id="KW-1185">Reference proteome</keyword>
<organism evidence="2 3">
    <name type="scientific">Pseudonocardia hierapolitana</name>
    <dbReference type="NCBI Taxonomy" id="1128676"/>
    <lineage>
        <taxon>Bacteria</taxon>
        <taxon>Bacillati</taxon>
        <taxon>Actinomycetota</taxon>
        <taxon>Actinomycetes</taxon>
        <taxon>Pseudonocardiales</taxon>
        <taxon>Pseudonocardiaceae</taxon>
        <taxon>Pseudonocardia</taxon>
    </lineage>
</organism>
<dbReference type="Proteomes" id="UP000321261">
    <property type="component" value="Unassembled WGS sequence"/>
</dbReference>
<feature type="region of interest" description="Disordered" evidence="1">
    <location>
        <begin position="67"/>
        <end position="99"/>
    </location>
</feature>
<evidence type="ECO:0000313" key="2">
    <source>
        <dbReference type="EMBL" id="TWF74282.1"/>
    </source>
</evidence>
<evidence type="ECO:0000256" key="1">
    <source>
        <dbReference type="SAM" id="MobiDB-lite"/>
    </source>
</evidence>